<dbReference type="Proteomes" id="UP000015105">
    <property type="component" value="Chromosome 3D"/>
</dbReference>
<evidence type="ECO:0000313" key="3">
    <source>
        <dbReference type="Proteomes" id="UP000015105"/>
    </source>
</evidence>
<organism evidence="2 3">
    <name type="scientific">Aegilops tauschii subsp. strangulata</name>
    <name type="common">Goatgrass</name>
    <dbReference type="NCBI Taxonomy" id="200361"/>
    <lineage>
        <taxon>Eukaryota</taxon>
        <taxon>Viridiplantae</taxon>
        <taxon>Streptophyta</taxon>
        <taxon>Embryophyta</taxon>
        <taxon>Tracheophyta</taxon>
        <taxon>Spermatophyta</taxon>
        <taxon>Magnoliopsida</taxon>
        <taxon>Liliopsida</taxon>
        <taxon>Poales</taxon>
        <taxon>Poaceae</taxon>
        <taxon>BOP clade</taxon>
        <taxon>Pooideae</taxon>
        <taxon>Triticodae</taxon>
        <taxon>Triticeae</taxon>
        <taxon>Triticinae</taxon>
        <taxon>Aegilops</taxon>
    </lineage>
</organism>
<keyword evidence="3" id="KW-1185">Reference proteome</keyword>
<protein>
    <submittedName>
        <fullName evidence="2">Uncharacterized protein</fullName>
    </submittedName>
</protein>
<dbReference type="AlphaFoldDB" id="A0A453DRR8"/>
<reference evidence="2" key="4">
    <citation type="submission" date="2019-03" db="UniProtKB">
        <authorList>
            <consortium name="EnsemblPlants"/>
        </authorList>
    </citation>
    <scope>IDENTIFICATION</scope>
</reference>
<dbReference type="Gramene" id="AET3Gv20049800.3">
    <property type="protein sequence ID" value="AET3Gv20049800.3"/>
    <property type="gene ID" value="AET3Gv20049800"/>
</dbReference>
<feature type="transmembrane region" description="Helical" evidence="1">
    <location>
        <begin position="20"/>
        <end position="39"/>
    </location>
</feature>
<reference evidence="3" key="1">
    <citation type="journal article" date="2014" name="Science">
        <title>Ancient hybridizations among the ancestral genomes of bread wheat.</title>
        <authorList>
            <consortium name="International Wheat Genome Sequencing Consortium,"/>
            <person name="Marcussen T."/>
            <person name="Sandve S.R."/>
            <person name="Heier L."/>
            <person name="Spannagl M."/>
            <person name="Pfeifer M."/>
            <person name="Jakobsen K.S."/>
            <person name="Wulff B.B."/>
            <person name="Steuernagel B."/>
            <person name="Mayer K.F."/>
            <person name="Olsen O.A."/>
        </authorList>
    </citation>
    <scope>NUCLEOTIDE SEQUENCE [LARGE SCALE GENOMIC DNA]</scope>
    <source>
        <strain evidence="3">cv. AL8/78</strain>
    </source>
</reference>
<keyword evidence="1" id="KW-0472">Membrane</keyword>
<dbReference type="EnsemblPlants" id="AET3Gv20049800.3">
    <property type="protein sequence ID" value="AET3Gv20049800.3"/>
    <property type="gene ID" value="AET3Gv20049800"/>
</dbReference>
<keyword evidence="1" id="KW-0812">Transmembrane</keyword>
<reference evidence="2" key="5">
    <citation type="journal article" date="2021" name="G3 (Bethesda)">
        <title>Aegilops tauschii genome assembly Aet v5.0 features greater sequence contiguity and improved annotation.</title>
        <authorList>
            <person name="Wang L."/>
            <person name="Zhu T."/>
            <person name="Rodriguez J.C."/>
            <person name="Deal K.R."/>
            <person name="Dubcovsky J."/>
            <person name="McGuire P.E."/>
            <person name="Lux T."/>
            <person name="Spannagl M."/>
            <person name="Mayer K.F.X."/>
            <person name="Baldrich P."/>
            <person name="Meyers B.C."/>
            <person name="Huo N."/>
            <person name="Gu Y.Q."/>
            <person name="Zhou H."/>
            <person name="Devos K.M."/>
            <person name="Bennetzen J.L."/>
            <person name="Unver T."/>
            <person name="Budak H."/>
            <person name="Gulick P.J."/>
            <person name="Galiba G."/>
            <person name="Kalapos B."/>
            <person name="Nelson D.R."/>
            <person name="Li P."/>
            <person name="You F.M."/>
            <person name="Luo M.C."/>
            <person name="Dvorak J."/>
        </authorList>
    </citation>
    <scope>NUCLEOTIDE SEQUENCE [LARGE SCALE GENOMIC DNA]</scope>
    <source>
        <strain evidence="2">cv. AL8/78</strain>
    </source>
</reference>
<proteinExistence type="predicted"/>
<keyword evidence="1" id="KW-1133">Transmembrane helix</keyword>
<evidence type="ECO:0000256" key="1">
    <source>
        <dbReference type="SAM" id="Phobius"/>
    </source>
</evidence>
<evidence type="ECO:0000313" key="2">
    <source>
        <dbReference type="EnsemblPlants" id="AET3Gv20049800.3"/>
    </source>
</evidence>
<sequence>MGDDHGAKLVKSLRGAAQKYVGVGFFLGFFLVLLTYFTLSEQFAIAAPNDLVKAWTCSCLACS</sequence>
<name>A0A453DRR8_AEGTS</name>
<accession>A0A453DRR8</accession>
<reference evidence="3" key="2">
    <citation type="journal article" date="2017" name="Nat. Plants">
        <title>The Aegilops tauschii genome reveals multiple impacts of transposons.</title>
        <authorList>
            <person name="Zhao G."/>
            <person name="Zou C."/>
            <person name="Li K."/>
            <person name="Wang K."/>
            <person name="Li T."/>
            <person name="Gao L."/>
            <person name="Zhang X."/>
            <person name="Wang H."/>
            <person name="Yang Z."/>
            <person name="Liu X."/>
            <person name="Jiang W."/>
            <person name="Mao L."/>
            <person name="Kong X."/>
            <person name="Jiao Y."/>
            <person name="Jia J."/>
        </authorList>
    </citation>
    <scope>NUCLEOTIDE SEQUENCE [LARGE SCALE GENOMIC DNA]</scope>
    <source>
        <strain evidence="3">cv. AL8/78</strain>
    </source>
</reference>
<reference evidence="2" key="3">
    <citation type="journal article" date="2017" name="Nature">
        <title>Genome sequence of the progenitor of the wheat D genome Aegilops tauschii.</title>
        <authorList>
            <person name="Luo M.C."/>
            <person name="Gu Y.Q."/>
            <person name="Puiu D."/>
            <person name="Wang H."/>
            <person name="Twardziok S.O."/>
            <person name="Deal K.R."/>
            <person name="Huo N."/>
            <person name="Zhu T."/>
            <person name="Wang L."/>
            <person name="Wang Y."/>
            <person name="McGuire P.E."/>
            <person name="Liu S."/>
            <person name="Long H."/>
            <person name="Ramasamy R.K."/>
            <person name="Rodriguez J.C."/>
            <person name="Van S.L."/>
            <person name="Yuan L."/>
            <person name="Wang Z."/>
            <person name="Xia Z."/>
            <person name="Xiao L."/>
            <person name="Anderson O.D."/>
            <person name="Ouyang S."/>
            <person name="Liang Y."/>
            <person name="Zimin A.V."/>
            <person name="Pertea G."/>
            <person name="Qi P."/>
            <person name="Bennetzen J.L."/>
            <person name="Dai X."/>
            <person name="Dawson M.W."/>
            <person name="Muller H.G."/>
            <person name="Kugler K."/>
            <person name="Rivarola-Duarte L."/>
            <person name="Spannagl M."/>
            <person name="Mayer K.F.X."/>
            <person name="Lu F.H."/>
            <person name="Bevan M.W."/>
            <person name="Leroy P."/>
            <person name="Li P."/>
            <person name="You F.M."/>
            <person name="Sun Q."/>
            <person name="Liu Z."/>
            <person name="Lyons E."/>
            <person name="Wicker T."/>
            <person name="Salzberg S.L."/>
            <person name="Devos K.M."/>
            <person name="Dvorak J."/>
        </authorList>
    </citation>
    <scope>NUCLEOTIDE SEQUENCE [LARGE SCALE GENOMIC DNA]</scope>
    <source>
        <strain evidence="2">cv. AL8/78</strain>
    </source>
</reference>